<evidence type="ECO:0000259" key="1">
    <source>
        <dbReference type="Pfam" id="PF01844"/>
    </source>
</evidence>
<dbReference type="Gene3D" id="1.10.30.50">
    <property type="match status" value="1"/>
</dbReference>
<dbReference type="InterPro" id="IPR003615">
    <property type="entry name" value="HNH_nuc"/>
</dbReference>
<organism evidence="2 3">
    <name type="scientific">Stenotrophomonas rhizophila</name>
    <dbReference type="NCBI Taxonomy" id="216778"/>
    <lineage>
        <taxon>Bacteria</taxon>
        <taxon>Pseudomonadati</taxon>
        <taxon>Pseudomonadota</taxon>
        <taxon>Gammaproteobacteria</taxon>
        <taxon>Lysobacterales</taxon>
        <taxon>Lysobacteraceae</taxon>
        <taxon>Stenotrophomonas</taxon>
    </lineage>
</organism>
<dbReference type="GO" id="GO:0004519">
    <property type="term" value="F:endonuclease activity"/>
    <property type="evidence" value="ECO:0007669"/>
    <property type="project" value="InterPro"/>
</dbReference>
<feature type="domain" description="HNH" evidence="1">
    <location>
        <begin position="48"/>
        <end position="81"/>
    </location>
</feature>
<reference evidence="2 3" key="1">
    <citation type="submission" date="2019-10" db="EMBL/GenBank/DDBJ databases">
        <title>Halotolerant bacteria associated to Saharan-endemic halophytes Stipa tenacissima L. and Atriplex halimus L mitigate salt stress and promote growth of tomato plants.</title>
        <authorList>
            <person name="Dif G."/>
        </authorList>
    </citation>
    <scope>NUCLEOTIDE SEQUENCE [LARGE SCALE GENOMIC DNA]</scope>
    <source>
        <strain evidence="2 3">IS26</strain>
    </source>
</reference>
<dbReference type="CDD" id="cd00085">
    <property type="entry name" value="HNHc"/>
    <property type="match status" value="1"/>
</dbReference>
<dbReference type="GO" id="GO:0003676">
    <property type="term" value="F:nucleic acid binding"/>
    <property type="evidence" value="ECO:0007669"/>
    <property type="project" value="InterPro"/>
</dbReference>
<dbReference type="Pfam" id="PF01844">
    <property type="entry name" value="HNH"/>
    <property type="match status" value="1"/>
</dbReference>
<gene>
    <name evidence="2" type="ORF">F9K92_02865</name>
</gene>
<dbReference type="EMBL" id="WELC01000003">
    <property type="protein sequence ID" value="KAB7632183.1"/>
    <property type="molecule type" value="Genomic_DNA"/>
</dbReference>
<accession>A0A7V7YJB7</accession>
<protein>
    <recommendedName>
        <fullName evidence="1">HNH domain-containing protein</fullName>
    </recommendedName>
</protein>
<proteinExistence type="predicted"/>
<dbReference type="Proteomes" id="UP000449004">
    <property type="component" value="Unassembled WGS sequence"/>
</dbReference>
<name>A0A7V7YJB7_9GAMM</name>
<evidence type="ECO:0000313" key="3">
    <source>
        <dbReference type="Proteomes" id="UP000449004"/>
    </source>
</evidence>
<evidence type="ECO:0000313" key="2">
    <source>
        <dbReference type="EMBL" id="KAB7632183.1"/>
    </source>
</evidence>
<dbReference type="InterPro" id="IPR002711">
    <property type="entry name" value="HNH"/>
</dbReference>
<dbReference type="AlphaFoldDB" id="A0A7V7YJB7"/>
<dbReference type="GO" id="GO:0008270">
    <property type="term" value="F:zinc ion binding"/>
    <property type="evidence" value="ECO:0007669"/>
    <property type="project" value="InterPro"/>
</dbReference>
<sequence length="115" mass="13042">MTSKTLRALRTLAFQEQSGRCYYCGMKMWEASPDELGLRARSAAPFRCTAEHLVAKQDGGKDSRHNVVAAHATCNHRRHKRAAPAPSADEFKVLVLRRVAQGKWWPSARMPWHDI</sequence>
<comment type="caution">
    <text evidence="2">The sequence shown here is derived from an EMBL/GenBank/DDBJ whole genome shotgun (WGS) entry which is preliminary data.</text>
</comment>